<feature type="transmembrane region" description="Helical" evidence="5">
    <location>
        <begin position="57"/>
        <end position="74"/>
    </location>
</feature>
<feature type="transmembrane region" description="Helical" evidence="5">
    <location>
        <begin position="214"/>
        <end position="240"/>
    </location>
</feature>
<reference evidence="6 7" key="1">
    <citation type="submission" date="2019-01" db="EMBL/GenBank/DDBJ databases">
        <title>A draft genome assembly of the solar-powered sea slug Elysia chlorotica.</title>
        <authorList>
            <person name="Cai H."/>
            <person name="Li Q."/>
            <person name="Fang X."/>
            <person name="Li J."/>
            <person name="Curtis N.E."/>
            <person name="Altenburger A."/>
            <person name="Shibata T."/>
            <person name="Feng M."/>
            <person name="Maeda T."/>
            <person name="Schwartz J.A."/>
            <person name="Shigenobu S."/>
            <person name="Lundholm N."/>
            <person name="Nishiyama T."/>
            <person name="Yang H."/>
            <person name="Hasebe M."/>
            <person name="Li S."/>
            <person name="Pierce S.K."/>
            <person name="Wang J."/>
        </authorList>
    </citation>
    <scope>NUCLEOTIDE SEQUENCE [LARGE SCALE GENOMIC DNA]</scope>
    <source>
        <strain evidence="6">EC2010</strain>
        <tissue evidence="6">Whole organism of an adult</tissue>
    </source>
</reference>
<keyword evidence="2 5" id="KW-0812">Transmembrane</keyword>
<dbReference type="GO" id="GO:0061459">
    <property type="term" value="F:L-arginine transmembrane transporter activity"/>
    <property type="evidence" value="ECO:0007669"/>
    <property type="project" value="TreeGrafter"/>
</dbReference>
<sequence length="362" mass="39451">MAFVIGWNLILEYVIGTASMARAWSVYFDNMIGNHISGFFQQTMPIHVSWLSAYPDFFALGITLVLTALLIFGVKESAKFNNVFTGINLLVVLYIILCGLFKIDTHNWNLDPSEVPADKGDGGFMPYGISGTMAGAATCFYAFVGFDVVATTGEEAKNPQRATPIAIVVSLAIVFLSYFSVSTVITLMSPYFLLDPNAALPQAFERVGWGFARYFISVGALCGLSASLLTGMVPLPRILYAMGNDGVIYRFMGEINPRTKTPLVGTAISGVFSGLMAMVFDLHELVDMMSIGTLLAYTLVSVSVLILRYECDTNLQIGTHSEKGNRNKEAQPSQFFPALKFNLKTLILPDSNEPTKVTALVS</sequence>
<proteinExistence type="predicted"/>
<evidence type="ECO:0000256" key="4">
    <source>
        <dbReference type="ARBA" id="ARBA00023136"/>
    </source>
</evidence>
<organism evidence="6 7">
    <name type="scientific">Elysia chlorotica</name>
    <name type="common">Eastern emerald elysia</name>
    <name type="synonym">Sea slug</name>
    <dbReference type="NCBI Taxonomy" id="188477"/>
    <lineage>
        <taxon>Eukaryota</taxon>
        <taxon>Metazoa</taxon>
        <taxon>Spiralia</taxon>
        <taxon>Lophotrochozoa</taxon>
        <taxon>Mollusca</taxon>
        <taxon>Gastropoda</taxon>
        <taxon>Heterobranchia</taxon>
        <taxon>Euthyneura</taxon>
        <taxon>Panpulmonata</taxon>
        <taxon>Sacoglossa</taxon>
        <taxon>Placobranchoidea</taxon>
        <taxon>Plakobranchidae</taxon>
        <taxon>Elysia</taxon>
    </lineage>
</organism>
<dbReference type="AlphaFoldDB" id="A0A3S1AY11"/>
<evidence type="ECO:0000256" key="2">
    <source>
        <dbReference type="ARBA" id="ARBA00022692"/>
    </source>
</evidence>
<dbReference type="OrthoDB" id="3900342at2759"/>
<comment type="caution">
    <text evidence="6">The sequence shown here is derived from an EMBL/GenBank/DDBJ whole genome shotgun (WGS) entry which is preliminary data.</text>
</comment>
<evidence type="ECO:0000256" key="3">
    <source>
        <dbReference type="ARBA" id="ARBA00022989"/>
    </source>
</evidence>
<dbReference type="PANTHER" id="PTHR43243:SF105">
    <property type="entry name" value="CATIONIC AMINO ACID TRANSPORTER C-TERMINAL DOMAIN-CONTAINING PROTEIN"/>
    <property type="match status" value="1"/>
</dbReference>
<protein>
    <recommendedName>
        <fullName evidence="8">Cationic amino acid transporter C-terminal domain-containing protein</fullName>
    </recommendedName>
</protein>
<dbReference type="Proteomes" id="UP000271974">
    <property type="component" value="Unassembled WGS sequence"/>
</dbReference>
<dbReference type="STRING" id="188477.A0A3S1AY11"/>
<keyword evidence="3 5" id="KW-1133">Transmembrane helix</keyword>
<dbReference type="GO" id="GO:0005886">
    <property type="term" value="C:plasma membrane"/>
    <property type="evidence" value="ECO:0007669"/>
    <property type="project" value="TreeGrafter"/>
</dbReference>
<evidence type="ECO:0000313" key="6">
    <source>
        <dbReference type="EMBL" id="RUS75178.1"/>
    </source>
</evidence>
<dbReference type="Pfam" id="PF13520">
    <property type="entry name" value="AA_permease_2"/>
    <property type="match status" value="1"/>
</dbReference>
<evidence type="ECO:0000256" key="5">
    <source>
        <dbReference type="SAM" id="Phobius"/>
    </source>
</evidence>
<dbReference type="Gene3D" id="1.20.1740.10">
    <property type="entry name" value="Amino acid/polyamine transporter I"/>
    <property type="match status" value="1"/>
</dbReference>
<feature type="non-terminal residue" evidence="6">
    <location>
        <position position="362"/>
    </location>
</feature>
<dbReference type="GO" id="GO:0000064">
    <property type="term" value="F:L-ornithine transmembrane transporter activity"/>
    <property type="evidence" value="ECO:0007669"/>
    <property type="project" value="TreeGrafter"/>
</dbReference>
<feature type="transmembrane region" description="Helical" evidence="5">
    <location>
        <begin position="165"/>
        <end position="194"/>
    </location>
</feature>
<evidence type="ECO:0008006" key="8">
    <source>
        <dbReference type="Google" id="ProtNLM"/>
    </source>
</evidence>
<accession>A0A3S1AY11</accession>
<gene>
    <name evidence="6" type="ORF">EGW08_017059</name>
</gene>
<evidence type="ECO:0000313" key="7">
    <source>
        <dbReference type="Proteomes" id="UP000271974"/>
    </source>
</evidence>
<name>A0A3S1AY11_ELYCH</name>
<dbReference type="GO" id="GO:0015189">
    <property type="term" value="F:L-lysine transmembrane transporter activity"/>
    <property type="evidence" value="ECO:0007669"/>
    <property type="project" value="TreeGrafter"/>
</dbReference>
<feature type="transmembrane region" description="Helical" evidence="5">
    <location>
        <begin position="86"/>
        <end position="103"/>
    </location>
</feature>
<dbReference type="InterPro" id="IPR002293">
    <property type="entry name" value="AA/rel_permease1"/>
</dbReference>
<feature type="transmembrane region" description="Helical" evidence="5">
    <location>
        <begin position="123"/>
        <end position="144"/>
    </location>
</feature>
<dbReference type="EMBL" id="RQTK01000765">
    <property type="protein sequence ID" value="RUS75178.1"/>
    <property type="molecule type" value="Genomic_DNA"/>
</dbReference>
<evidence type="ECO:0000256" key="1">
    <source>
        <dbReference type="ARBA" id="ARBA00004141"/>
    </source>
</evidence>
<feature type="transmembrane region" description="Helical" evidence="5">
    <location>
        <begin position="288"/>
        <end position="307"/>
    </location>
</feature>
<dbReference type="PIRSF" id="PIRSF006060">
    <property type="entry name" value="AA_transporter"/>
    <property type="match status" value="1"/>
</dbReference>
<feature type="transmembrane region" description="Helical" evidence="5">
    <location>
        <begin position="261"/>
        <end position="282"/>
    </location>
</feature>
<comment type="subcellular location">
    <subcellularLocation>
        <location evidence="1">Membrane</location>
        <topology evidence="1">Multi-pass membrane protein</topology>
    </subcellularLocation>
</comment>
<keyword evidence="7" id="KW-1185">Reference proteome</keyword>
<dbReference type="PANTHER" id="PTHR43243">
    <property type="entry name" value="INNER MEMBRANE TRANSPORTER YGJI-RELATED"/>
    <property type="match status" value="1"/>
</dbReference>
<keyword evidence="4 5" id="KW-0472">Membrane</keyword>
<dbReference type="GO" id="GO:0097638">
    <property type="term" value="P:L-arginine import across plasma membrane"/>
    <property type="evidence" value="ECO:0007669"/>
    <property type="project" value="TreeGrafter"/>
</dbReference>